<feature type="transmembrane region" description="Helical" evidence="1">
    <location>
        <begin position="68"/>
        <end position="85"/>
    </location>
</feature>
<protein>
    <submittedName>
        <fullName evidence="2">Uncharacterized protein</fullName>
    </submittedName>
</protein>
<feature type="transmembrane region" description="Helical" evidence="1">
    <location>
        <begin position="33"/>
        <end position="56"/>
    </location>
</feature>
<feature type="transmembrane region" description="Helical" evidence="1">
    <location>
        <begin position="121"/>
        <end position="154"/>
    </location>
</feature>
<feature type="transmembrane region" description="Helical" evidence="1">
    <location>
        <begin position="7"/>
        <end position="27"/>
    </location>
</feature>
<gene>
    <name evidence="2" type="ORF">Q73A0000_04940</name>
</gene>
<dbReference type="EMBL" id="CP040442">
    <property type="protein sequence ID" value="QOW09759.1"/>
    <property type="molecule type" value="Genomic_DNA"/>
</dbReference>
<organism evidence="2 3">
    <name type="scientific">Kaistella flava</name>
    <name type="common">ex Peng et al. 2021</name>
    <dbReference type="NCBI Taxonomy" id="2038776"/>
    <lineage>
        <taxon>Bacteria</taxon>
        <taxon>Pseudomonadati</taxon>
        <taxon>Bacteroidota</taxon>
        <taxon>Flavobacteriia</taxon>
        <taxon>Flavobacteriales</taxon>
        <taxon>Weeksellaceae</taxon>
        <taxon>Chryseobacterium group</taxon>
        <taxon>Kaistella</taxon>
    </lineage>
</organism>
<keyword evidence="3" id="KW-1185">Reference proteome</keyword>
<evidence type="ECO:0000313" key="3">
    <source>
        <dbReference type="Proteomes" id="UP000594195"/>
    </source>
</evidence>
<dbReference type="KEGG" id="kfa:Q73A0000_04940"/>
<keyword evidence="1" id="KW-0812">Transmembrane</keyword>
<sequence length="186" mass="20417">MKKHKAARFLMISTVLFVQVIFLLMIIKEQYESNNFVTIISIVLVTLTLIFGYKYLDLHHEEYVYENMSVVIWVPIGAVTCYLLNTSTDLGSVLSVGITGAVASFLPSIDKKSDYFNKLPAAIYCGAFIGMSSVKIAPSIGFVIAAGILAGLFFMLAKNLFVGIGGKFGSIAFCSMVIISLINWFL</sequence>
<dbReference type="AlphaFoldDB" id="A0A7M2Y7G6"/>
<name>A0A7M2Y7G6_9FLAO</name>
<feature type="transmembrane region" description="Helical" evidence="1">
    <location>
        <begin position="91"/>
        <end position="109"/>
    </location>
</feature>
<evidence type="ECO:0000256" key="1">
    <source>
        <dbReference type="SAM" id="Phobius"/>
    </source>
</evidence>
<accession>A0A7M2Y7G6</accession>
<reference evidence="2 3" key="1">
    <citation type="submission" date="2019-05" db="EMBL/GenBank/DDBJ databases">
        <title>Chryseobacterium sp. isolated from King George Island, maritime Antarctica.</title>
        <authorList>
            <person name="Peng X."/>
        </authorList>
    </citation>
    <scope>NUCLEOTIDE SEQUENCE [LARGE SCALE GENOMIC DNA]</scope>
    <source>
        <strain evidence="2 3">7-3A</strain>
    </source>
</reference>
<dbReference type="Proteomes" id="UP000594195">
    <property type="component" value="Chromosome"/>
</dbReference>
<keyword evidence="1" id="KW-1133">Transmembrane helix</keyword>
<evidence type="ECO:0000313" key="2">
    <source>
        <dbReference type="EMBL" id="QOW09759.1"/>
    </source>
</evidence>
<proteinExistence type="predicted"/>
<keyword evidence="1" id="KW-0472">Membrane</keyword>
<feature type="transmembrane region" description="Helical" evidence="1">
    <location>
        <begin position="160"/>
        <end position="185"/>
    </location>
</feature>
<dbReference type="RefSeq" id="WP_193812973.1">
    <property type="nucleotide sequence ID" value="NZ_CP040442.1"/>
</dbReference>